<keyword evidence="1" id="KW-0808">Transferase</keyword>
<dbReference type="Pfam" id="PF13409">
    <property type="entry name" value="GST_N_2"/>
    <property type="match status" value="1"/>
</dbReference>
<dbReference type="EMBL" id="JALJOT010000012">
    <property type="protein sequence ID" value="KAK9905078.1"/>
    <property type="molecule type" value="Genomic_DNA"/>
</dbReference>
<dbReference type="SUPFAM" id="SSF52833">
    <property type="entry name" value="Thioredoxin-like"/>
    <property type="match status" value="1"/>
</dbReference>
<dbReference type="InterPro" id="IPR036282">
    <property type="entry name" value="Glutathione-S-Trfase_C_sf"/>
</dbReference>
<comment type="catalytic activity">
    <reaction evidence="3">
        <text>L-dehydroascorbate + 2 glutathione = glutathione disulfide + L-ascorbate</text>
        <dbReference type="Rhea" id="RHEA:24424"/>
        <dbReference type="ChEBI" id="CHEBI:38290"/>
        <dbReference type="ChEBI" id="CHEBI:57925"/>
        <dbReference type="ChEBI" id="CHEBI:58297"/>
        <dbReference type="ChEBI" id="CHEBI:58539"/>
        <dbReference type="EC" id="1.8.5.1"/>
    </reaction>
</comment>
<proteinExistence type="inferred from homology"/>
<comment type="caution">
    <text evidence="5">The sequence shown here is derived from an EMBL/GenBank/DDBJ whole genome shotgun (WGS) entry which is preliminary data.</text>
</comment>
<dbReference type="Gene3D" id="1.20.1050.10">
    <property type="match status" value="1"/>
</dbReference>
<dbReference type="Proteomes" id="UP001491310">
    <property type="component" value="Unassembled WGS sequence"/>
</dbReference>
<feature type="domain" description="GST N-terminal" evidence="4">
    <location>
        <begin position="77"/>
        <end position="142"/>
    </location>
</feature>
<dbReference type="SUPFAM" id="SSF47616">
    <property type="entry name" value="GST C-terminal domain-like"/>
    <property type="match status" value="1"/>
</dbReference>
<reference evidence="5 6" key="1">
    <citation type="journal article" date="2024" name="Nat. Commun.">
        <title>Phylogenomics reveals the evolutionary origins of lichenization in chlorophyte algae.</title>
        <authorList>
            <person name="Puginier C."/>
            <person name="Libourel C."/>
            <person name="Otte J."/>
            <person name="Skaloud P."/>
            <person name="Haon M."/>
            <person name="Grisel S."/>
            <person name="Petersen M."/>
            <person name="Berrin J.G."/>
            <person name="Delaux P.M."/>
            <person name="Dal Grande F."/>
            <person name="Keller J."/>
        </authorList>
    </citation>
    <scope>NUCLEOTIDE SEQUENCE [LARGE SCALE GENOMIC DNA]</scope>
    <source>
        <strain evidence="5 6">SAG 216-7</strain>
    </source>
</reference>
<comment type="similarity">
    <text evidence="2">Belongs to the GST superfamily. DHAR family.</text>
</comment>
<dbReference type="InterPro" id="IPR036249">
    <property type="entry name" value="Thioredoxin-like_sf"/>
</dbReference>
<sequence length="279" mass="31584">MFKMHSSFIAFRTSLPTFSRAVSPRLVSPSISHVQQNNLLRAKHLQVAAMSIVSTSGRPLYDLYVKGSPEKGELGDCPFSHRTMLTMEEKGITYNKLLLDELNMPEWIAEVTEGKSTIPFATELETGKWLYDSDKIVPYLEDKFPERKLGKPDEVPQVGTNLFPAFMEYIKTTDKADEDKKREALVSELKSIDADLKKTEGPYVGGQDVNAADLKLGPQLKHVIIGAKAVKQWELPKDLTAVHAFMEAIQKRESWKNTYYTEKYVADGWHKKLETMGVK</sequence>
<evidence type="ECO:0000313" key="5">
    <source>
        <dbReference type="EMBL" id="KAK9905078.1"/>
    </source>
</evidence>
<gene>
    <name evidence="5" type="ORF">WJX75_009390</name>
</gene>
<evidence type="ECO:0000259" key="4">
    <source>
        <dbReference type="Pfam" id="PF13409"/>
    </source>
</evidence>
<evidence type="ECO:0000313" key="6">
    <source>
        <dbReference type="Proteomes" id="UP001491310"/>
    </source>
</evidence>
<evidence type="ECO:0000256" key="2">
    <source>
        <dbReference type="ARBA" id="ARBA00024194"/>
    </source>
</evidence>
<dbReference type="InterPro" id="IPR044627">
    <property type="entry name" value="DHAR1/2/3/4"/>
</dbReference>
<dbReference type="Gene3D" id="3.40.30.10">
    <property type="entry name" value="Glutaredoxin"/>
    <property type="match status" value="1"/>
</dbReference>
<organism evidence="5 6">
    <name type="scientific">Coccomyxa subellipsoidea</name>
    <dbReference type="NCBI Taxonomy" id="248742"/>
    <lineage>
        <taxon>Eukaryota</taxon>
        <taxon>Viridiplantae</taxon>
        <taxon>Chlorophyta</taxon>
        <taxon>core chlorophytes</taxon>
        <taxon>Trebouxiophyceae</taxon>
        <taxon>Trebouxiophyceae incertae sedis</taxon>
        <taxon>Coccomyxaceae</taxon>
        <taxon>Coccomyxa</taxon>
    </lineage>
</organism>
<accession>A0ABR2YH57</accession>
<keyword evidence="6" id="KW-1185">Reference proteome</keyword>
<evidence type="ECO:0000256" key="3">
    <source>
        <dbReference type="ARBA" id="ARBA00049544"/>
    </source>
</evidence>
<dbReference type="PANTHER" id="PTHR44420">
    <property type="entry name" value="GLUTATHIONE S-TRANSFERASE DHAR2-RELATED"/>
    <property type="match status" value="1"/>
</dbReference>
<dbReference type="InterPro" id="IPR004045">
    <property type="entry name" value="Glutathione_S-Trfase_N"/>
</dbReference>
<name>A0ABR2YH57_9CHLO</name>
<dbReference type="PANTHER" id="PTHR44420:SF2">
    <property type="entry name" value="GLUTATHIONE S-TRANSFERASE DHAR2-RELATED"/>
    <property type="match status" value="1"/>
</dbReference>
<evidence type="ECO:0000256" key="1">
    <source>
        <dbReference type="ARBA" id="ARBA00022679"/>
    </source>
</evidence>
<protein>
    <recommendedName>
        <fullName evidence="4">GST N-terminal domain-containing protein</fullName>
    </recommendedName>
</protein>